<reference evidence="3 4" key="1">
    <citation type="submission" date="2016-10" db="EMBL/GenBank/DDBJ databases">
        <authorList>
            <person name="Varghese N."/>
            <person name="Submissions S."/>
        </authorList>
    </citation>
    <scope>NUCLEOTIDE SEQUENCE [LARGE SCALE GENOMIC DNA]</scope>
    <source>
        <strain evidence="3 4">CGMCC 1.3527</strain>
    </source>
</reference>
<dbReference type="InterPro" id="IPR000182">
    <property type="entry name" value="GNAT_dom"/>
</dbReference>
<dbReference type="EMBL" id="FNBO01000002">
    <property type="protein sequence ID" value="SDF18053.1"/>
    <property type="molecule type" value="Genomic_DNA"/>
</dbReference>
<evidence type="ECO:0000259" key="2">
    <source>
        <dbReference type="PROSITE" id="PS51186"/>
    </source>
</evidence>
<dbReference type="Proteomes" id="UP000324020">
    <property type="component" value="Unassembled WGS sequence"/>
</dbReference>
<feature type="region of interest" description="Disordered" evidence="1">
    <location>
        <begin position="1"/>
        <end position="22"/>
    </location>
</feature>
<organism evidence="3 4">
    <name type="scientific">Halorubrum xinjiangense</name>
    <dbReference type="NCBI Taxonomy" id="261291"/>
    <lineage>
        <taxon>Archaea</taxon>
        <taxon>Methanobacteriati</taxon>
        <taxon>Methanobacteriota</taxon>
        <taxon>Stenosarchaea group</taxon>
        <taxon>Halobacteria</taxon>
        <taxon>Halobacteriales</taxon>
        <taxon>Haloferacaceae</taxon>
        <taxon>Halorubrum</taxon>
    </lineage>
</organism>
<protein>
    <submittedName>
        <fullName evidence="3">Acetyltransferase (GNAT) family protein</fullName>
    </submittedName>
</protein>
<dbReference type="PANTHER" id="PTHR43617">
    <property type="entry name" value="L-AMINO ACID N-ACETYLTRANSFERASE"/>
    <property type="match status" value="1"/>
</dbReference>
<dbReference type="CDD" id="cd04301">
    <property type="entry name" value="NAT_SF"/>
    <property type="match status" value="1"/>
</dbReference>
<dbReference type="RefSeq" id="WP_149797763.1">
    <property type="nucleotide sequence ID" value="NZ_FNBO01000002.1"/>
</dbReference>
<accession>A0A1G7IZK8</accession>
<name>A0A1G7IZK8_9EURY</name>
<feature type="domain" description="N-acetyltransferase" evidence="2">
    <location>
        <begin position="29"/>
        <end position="176"/>
    </location>
</feature>
<keyword evidence="3" id="KW-0808">Transferase</keyword>
<evidence type="ECO:0000313" key="4">
    <source>
        <dbReference type="Proteomes" id="UP000324020"/>
    </source>
</evidence>
<dbReference type="Gene3D" id="3.40.630.30">
    <property type="match status" value="1"/>
</dbReference>
<proteinExistence type="predicted"/>
<dbReference type="AlphaFoldDB" id="A0A1G7IZK8"/>
<evidence type="ECO:0000313" key="3">
    <source>
        <dbReference type="EMBL" id="SDF18053.1"/>
    </source>
</evidence>
<dbReference type="OrthoDB" id="51421at2157"/>
<dbReference type="InterPro" id="IPR050276">
    <property type="entry name" value="MshD_Acetyltransferase"/>
</dbReference>
<evidence type="ECO:0000256" key="1">
    <source>
        <dbReference type="SAM" id="MobiDB-lite"/>
    </source>
</evidence>
<dbReference type="GO" id="GO:0016747">
    <property type="term" value="F:acyltransferase activity, transferring groups other than amino-acyl groups"/>
    <property type="evidence" value="ECO:0007669"/>
    <property type="project" value="InterPro"/>
</dbReference>
<keyword evidence="4" id="KW-1185">Reference proteome</keyword>
<dbReference type="Pfam" id="PF00583">
    <property type="entry name" value="Acetyltransf_1"/>
    <property type="match status" value="1"/>
</dbReference>
<dbReference type="SUPFAM" id="SSF55729">
    <property type="entry name" value="Acyl-CoA N-acyltransferases (Nat)"/>
    <property type="match status" value="1"/>
</dbReference>
<gene>
    <name evidence="3" type="ORF">SAMN04488067_102239</name>
</gene>
<dbReference type="InterPro" id="IPR016181">
    <property type="entry name" value="Acyl_CoA_acyltransferase"/>
</dbReference>
<dbReference type="PROSITE" id="PS51186">
    <property type="entry name" value="GNAT"/>
    <property type="match status" value="1"/>
</dbReference>
<dbReference type="PANTHER" id="PTHR43617:SF34">
    <property type="entry name" value="PUTATIVE-RELATED"/>
    <property type="match status" value="1"/>
</dbReference>
<sequence length="190" mass="21264">MSDRGYPDAVADEFPPPPTTFTDREDRVIEIRPYEGDEADREALVEMYDAFDPADRAQGIPPGGEKRIREWLDAILPGDCYNVIAWCDDEAAGHATLVPDGDAYELAIFVHQKYQRAGIGTHLIRGLLGHGQANEVEKVWLTVERWNRAAVSLYKKIGFETSDAESFELEMGLRLHAGDDEDVDPDDADE</sequence>